<dbReference type="AlphaFoldDB" id="A0A6J8DTD6"/>
<reference evidence="1 2" key="1">
    <citation type="submission" date="2020-06" db="EMBL/GenBank/DDBJ databases">
        <authorList>
            <person name="Li R."/>
            <person name="Bekaert M."/>
        </authorList>
    </citation>
    <scope>NUCLEOTIDE SEQUENCE [LARGE SCALE GENOMIC DNA]</scope>
    <source>
        <strain evidence="2">wild</strain>
    </source>
</reference>
<proteinExistence type="predicted"/>
<accession>A0A6J8DTD6</accession>
<keyword evidence="2" id="KW-1185">Reference proteome</keyword>
<gene>
    <name evidence="1" type="ORF">MCOR_43907</name>
</gene>
<evidence type="ECO:0000313" key="2">
    <source>
        <dbReference type="Proteomes" id="UP000507470"/>
    </source>
</evidence>
<dbReference type="Proteomes" id="UP000507470">
    <property type="component" value="Unassembled WGS sequence"/>
</dbReference>
<protein>
    <submittedName>
        <fullName evidence="1">Uncharacterized protein</fullName>
    </submittedName>
</protein>
<name>A0A6J8DTD6_MYTCO</name>
<sequence length="220" mass="24703">MLHNVPSNDTIQTGQMTDIELEKQNVLTKVVIGKPICETVTYESVDTNQDQHIVPSSLGTDKPKSNLQAIKKDTGYSSKISQSSETFIKESQDLPSKNTMTSERKEATSISLPKINIIEAFAVRDDILKEVKSGQYKIKIAPSDLIDFGGQGSYGMTHQLFIQHSGTFVVMFDGSKDFHEPLKEYPTGDISNECTYHFMTMQTISFYQSFKTFTIIDMSF</sequence>
<organism evidence="1 2">
    <name type="scientific">Mytilus coruscus</name>
    <name type="common">Sea mussel</name>
    <dbReference type="NCBI Taxonomy" id="42192"/>
    <lineage>
        <taxon>Eukaryota</taxon>
        <taxon>Metazoa</taxon>
        <taxon>Spiralia</taxon>
        <taxon>Lophotrochozoa</taxon>
        <taxon>Mollusca</taxon>
        <taxon>Bivalvia</taxon>
        <taxon>Autobranchia</taxon>
        <taxon>Pteriomorphia</taxon>
        <taxon>Mytilida</taxon>
        <taxon>Mytiloidea</taxon>
        <taxon>Mytilidae</taxon>
        <taxon>Mytilinae</taxon>
        <taxon>Mytilus</taxon>
    </lineage>
</organism>
<evidence type="ECO:0000313" key="1">
    <source>
        <dbReference type="EMBL" id="CAC5410741.1"/>
    </source>
</evidence>
<dbReference type="EMBL" id="CACVKT020007797">
    <property type="protein sequence ID" value="CAC5410741.1"/>
    <property type="molecule type" value="Genomic_DNA"/>
</dbReference>